<evidence type="ECO:0000256" key="1">
    <source>
        <dbReference type="ARBA" id="ARBA00004141"/>
    </source>
</evidence>
<dbReference type="EMBL" id="JACJPW010000163">
    <property type="protein sequence ID" value="MBD2186081.1"/>
    <property type="molecule type" value="Genomic_DNA"/>
</dbReference>
<evidence type="ECO:0000256" key="4">
    <source>
        <dbReference type="ARBA" id="ARBA00023136"/>
    </source>
</evidence>
<evidence type="ECO:0000313" key="6">
    <source>
        <dbReference type="EMBL" id="MBD2186081.1"/>
    </source>
</evidence>
<comment type="caution">
    <text evidence="6">The sequence shown here is derived from an EMBL/GenBank/DDBJ whole genome shotgun (WGS) entry which is preliminary data.</text>
</comment>
<keyword evidence="2 5" id="KW-0812">Transmembrane</keyword>
<evidence type="ECO:0000256" key="5">
    <source>
        <dbReference type="SAM" id="Phobius"/>
    </source>
</evidence>
<evidence type="ECO:0000313" key="7">
    <source>
        <dbReference type="Proteomes" id="UP000641646"/>
    </source>
</evidence>
<dbReference type="GO" id="GO:0016765">
    <property type="term" value="F:transferase activity, transferring alkyl or aryl (other than methyl) groups"/>
    <property type="evidence" value="ECO:0007669"/>
    <property type="project" value="InterPro"/>
</dbReference>
<name>A0A926ZMH1_9CYAN</name>
<gene>
    <name evidence="6" type="ORF">H6G03_34330</name>
</gene>
<dbReference type="Gene3D" id="1.10.357.140">
    <property type="entry name" value="UbiA prenyltransferase"/>
    <property type="match status" value="1"/>
</dbReference>
<comment type="subcellular location">
    <subcellularLocation>
        <location evidence="1">Membrane</location>
        <topology evidence="1">Multi-pass membrane protein</topology>
    </subcellularLocation>
</comment>
<reference evidence="6" key="2">
    <citation type="submission" date="2020-08" db="EMBL/GenBank/DDBJ databases">
        <authorList>
            <person name="Chen M."/>
            <person name="Teng W."/>
            <person name="Zhao L."/>
            <person name="Hu C."/>
            <person name="Zhou Y."/>
            <person name="Han B."/>
            <person name="Song L."/>
            <person name="Shu W."/>
        </authorList>
    </citation>
    <scope>NUCLEOTIDE SEQUENCE</scope>
    <source>
        <strain evidence="6">FACHB-1375</strain>
    </source>
</reference>
<dbReference type="Proteomes" id="UP000641646">
    <property type="component" value="Unassembled WGS sequence"/>
</dbReference>
<feature type="transmembrane region" description="Helical" evidence="5">
    <location>
        <begin position="21"/>
        <end position="45"/>
    </location>
</feature>
<dbReference type="RefSeq" id="WP_190475043.1">
    <property type="nucleotide sequence ID" value="NZ_JACJPW010000163.1"/>
</dbReference>
<feature type="transmembrane region" description="Helical" evidence="5">
    <location>
        <begin position="235"/>
        <end position="259"/>
    </location>
</feature>
<feature type="transmembrane region" description="Helical" evidence="5">
    <location>
        <begin position="92"/>
        <end position="123"/>
    </location>
</feature>
<keyword evidence="3 5" id="KW-1133">Transmembrane helix</keyword>
<dbReference type="PANTHER" id="PTHR42723">
    <property type="entry name" value="CHLOROPHYLL SYNTHASE"/>
    <property type="match status" value="1"/>
</dbReference>
<evidence type="ECO:0000256" key="2">
    <source>
        <dbReference type="ARBA" id="ARBA00022692"/>
    </source>
</evidence>
<dbReference type="CDD" id="cd13956">
    <property type="entry name" value="PT_UbiA"/>
    <property type="match status" value="1"/>
</dbReference>
<dbReference type="AlphaFoldDB" id="A0A926ZMH1"/>
<reference evidence="6" key="1">
    <citation type="journal article" date="2015" name="ISME J.">
        <title>Draft Genome Sequence of Streptomyces incarnatus NRRL8089, which Produces the Nucleoside Antibiotic Sinefungin.</title>
        <authorList>
            <person name="Oshima K."/>
            <person name="Hattori M."/>
            <person name="Shimizu H."/>
            <person name="Fukuda K."/>
            <person name="Nemoto M."/>
            <person name="Inagaki K."/>
            <person name="Tamura T."/>
        </authorList>
    </citation>
    <scope>NUCLEOTIDE SEQUENCE</scope>
    <source>
        <strain evidence="6">FACHB-1375</strain>
    </source>
</reference>
<feature type="transmembrane region" description="Helical" evidence="5">
    <location>
        <begin position="143"/>
        <end position="167"/>
    </location>
</feature>
<evidence type="ECO:0000256" key="3">
    <source>
        <dbReference type="ARBA" id="ARBA00022989"/>
    </source>
</evidence>
<sequence>MNKQTLNYSQQMLALVRAKEWWSYKLAPVLGTAYASAAISNISLISLGSTFLFLLIALAIGASYASVINNLCDREEDRISGKANYFIGRSNLFRALVTIACIVPGSIVSGLLIQIPLALIVYIGNWLLFTIYSVPPIRLKNRSFLGVLAMAVGESLVPQIFAVFLVAHHTDKPLSIAWVTTIAIWALASGFRSILWHQIVDFENDRRAGINTFAVNTSTQTLQRLGKWVVFPAEFGSLTIILLLSNNIFTWTFLGFYLVTEWLRHYFWQLDIVIVKPTENHRLFLFEYYDVFYPLGFLCLTGWRNPANLIILGIHLLFYYQRLWFWIKDLWGLLRWEIPTKLQKHI</sequence>
<keyword evidence="7" id="KW-1185">Reference proteome</keyword>
<keyword evidence="4 5" id="KW-0472">Membrane</keyword>
<dbReference type="PANTHER" id="PTHR42723:SF1">
    <property type="entry name" value="CHLOROPHYLL SYNTHASE, CHLOROPLASTIC"/>
    <property type="match status" value="1"/>
</dbReference>
<dbReference type="InterPro" id="IPR050475">
    <property type="entry name" value="Prenyltransferase_related"/>
</dbReference>
<dbReference type="Pfam" id="PF01040">
    <property type="entry name" value="UbiA"/>
    <property type="match status" value="1"/>
</dbReference>
<feature type="transmembrane region" description="Helical" evidence="5">
    <location>
        <begin position="174"/>
        <end position="195"/>
    </location>
</feature>
<proteinExistence type="predicted"/>
<accession>A0A926ZMH1</accession>
<organism evidence="6 7">
    <name type="scientific">Aerosakkonema funiforme FACHB-1375</name>
    <dbReference type="NCBI Taxonomy" id="2949571"/>
    <lineage>
        <taxon>Bacteria</taxon>
        <taxon>Bacillati</taxon>
        <taxon>Cyanobacteriota</taxon>
        <taxon>Cyanophyceae</taxon>
        <taxon>Oscillatoriophycideae</taxon>
        <taxon>Aerosakkonematales</taxon>
        <taxon>Aerosakkonemataceae</taxon>
        <taxon>Aerosakkonema</taxon>
    </lineage>
</organism>
<dbReference type="GO" id="GO:0016020">
    <property type="term" value="C:membrane"/>
    <property type="evidence" value="ECO:0007669"/>
    <property type="project" value="UniProtKB-SubCell"/>
</dbReference>
<dbReference type="InterPro" id="IPR044878">
    <property type="entry name" value="UbiA_sf"/>
</dbReference>
<protein>
    <submittedName>
        <fullName evidence="6">UbiA family prenyltransferase</fullName>
    </submittedName>
</protein>
<feature type="transmembrane region" description="Helical" evidence="5">
    <location>
        <begin position="51"/>
        <end position="71"/>
    </location>
</feature>
<dbReference type="InterPro" id="IPR000537">
    <property type="entry name" value="UbiA_prenyltransferase"/>
</dbReference>